<dbReference type="InterPro" id="IPR005467">
    <property type="entry name" value="His_kinase_dom"/>
</dbReference>
<dbReference type="GO" id="GO:0030295">
    <property type="term" value="F:protein kinase activator activity"/>
    <property type="evidence" value="ECO:0007669"/>
    <property type="project" value="TreeGrafter"/>
</dbReference>
<keyword evidence="4" id="KW-1003">Cell membrane</keyword>
<evidence type="ECO:0000256" key="6">
    <source>
        <dbReference type="ARBA" id="ARBA00022679"/>
    </source>
</evidence>
<dbReference type="SMART" id="SM00388">
    <property type="entry name" value="HisKA"/>
    <property type="match status" value="1"/>
</dbReference>
<evidence type="ECO:0000256" key="11">
    <source>
        <dbReference type="ARBA" id="ARBA00022989"/>
    </source>
</evidence>
<feature type="transmembrane region" description="Helical" evidence="14">
    <location>
        <begin position="12"/>
        <end position="36"/>
    </location>
</feature>
<dbReference type="SUPFAM" id="SSF103190">
    <property type="entry name" value="Sensory domain-like"/>
    <property type="match status" value="1"/>
</dbReference>
<evidence type="ECO:0000313" key="18">
    <source>
        <dbReference type="Proteomes" id="UP000266016"/>
    </source>
</evidence>
<dbReference type="CDD" id="cd00075">
    <property type="entry name" value="HATPase"/>
    <property type="match status" value="1"/>
</dbReference>
<evidence type="ECO:0000256" key="14">
    <source>
        <dbReference type="SAM" id="Phobius"/>
    </source>
</evidence>
<dbReference type="Pfam" id="PF02518">
    <property type="entry name" value="HATPase_c"/>
    <property type="match status" value="1"/>
</dbReference>
<dbReference type="FunFam" id="3.30.565.10:FF:000006">
    <property type="entry name" value="Sensor histidine kinase WalK"/>
    <property type="match status" value="1"/>
</dbReference>
<dbReference type="EMBL" id="QWVS01000026">
    <property type="protein sequence ID" value="RID84350.1"/>
    <property type="molecule type" value="Genomic_DNA"/>
</dbReference>
<proteinExistence type="predicted"/>
<keyword evidence="8" id="KW-0547">Nucleotide-binding</keyword>
<dbReference type="GO" id="GO:0000156">
    <property type="term" value="F:phosphorelay response regulator activity"/>
    <property type="evidence" value="ECO:0007669"/>
    <property type="project" value="TreeGrafter"/>
</dbReference>
<dbReference type="AlphaFoldDB" id="A0A398B8W6"/>
<keyword evidence="5" id="KW-0597">Phosphoprotein</keyword>
<dbReference type="SUPFAM" id="SSF158472">
    <property type="entry name" value="HAMP domain-like"/>
    <property type="match status" value="1"/>
</dbReference>
<evidence type="ECO:0000256" key="4">
    <source>
        <dbReference type="ARBA" id="ARBA00022475"/>
    </source>
</evidence>
<keyword evidence="11 14" id="KW-1133">Transmembrane helix</keyword>
<keyword evidence="18" id="KW-1185">Reference proteome</keyword>
<evidence type="ECO:0000256" key="12">
    <source>
        <dbReference type="ARBA" id="ARBA00023012"/>
    </source>
</evidence>
<dbReference type="InterPro" id="IPR003660">
    <property type="entry name" value="HAMP_dom"/>
</dbReference>
<dbReference type="Gene3D" id="3.30.565.10">
    <property type="entry name" value="Histidine kinase-like ATPase, C-terminal domain"/>
    <property type="match status" value="1"/>
</dbReference>
<dbReference type="PROSITE" id="PS50885">
    <property type="entry name" value="HAMP"/>
    <property type="match status" value="1"/>
</dbReference>
<dbReference type="Pfam" id="PF00672">
    <property type="entry name" value="HAMP"/>
    <property type="match status" value="1"/>
</dbReference>
<keyword evidence="10" id="KW-0067">ATP-binding</keyword>
<dbReference type="GO" id="GO:0000155">
    <property type="term" value="F:phosphorelay sensor kinase activity"/>
    <property type="evidence" value="ECO:0007669"/>
    <property type="project" value="InterPro"/>
</dbReference>
<evidence type="ECO:0000259" key="15">
    <source>
        <dbReference type="PROSITE" id="PS50109"/>
    </source>
</evidence>
<dbReference type="PROSITE" id="PS50109">
    <property type="entry name" value="HIS_KIN"/>
    <property type="match status" value="1"/>
</dbReference>
<comment type="subcellular location">
    <subcellularLocation>
        <location evidence="2">Cell membrane</location>
        <topology evidence="2">Multi-pass membrane protein</topology>
    </subcellularLocation>
</comment>
<name>A0A398B8W6_9BACI</name>
<reference evidence="17 18" key="1">
    <citation type="submission" date="2018-08" db="EMBL/GenBank/DDBJ databases">
        <title>Bacillus jemisoniae sp. nov., Bacillus chryseoplanitiae sp. nov., Bacillus resnikiae sp. nov., and Bacillus frankliniae sp. nov., isolated from Viking spacecraft and associated surfaces.</title>
        <authorList>
            <person name="Seuylemezian A."/>
            <person name="Vaishampayan P."/>
        </authorList>
    </citation>
    <scope>NUCLEOTIDE SEQUENCE [LARGE SCALE GENOMIC DNA]</scope>
    <source>
        <strain evidence="17 18">MA001</strain>
    </source>
</reference>
<evidence type="ECO:0000313" key="17">
    <source>
        <dbReference type="EMBL" id="RID84350.1"/>
    </source>
</evidence>
<dbReference type="FunFam" id="1.10.287.130:FF:000001">
    <property type="entry name" value="Two-component sensor histidine kinase"/>
    <property type="match status" value="1"/>
</dbReference>
<dbReference type="Pfam" id="PF00512">
    <property type="entry name" value="HisKA"/>
    <property type="match status" value="1"/>
</dbReference>
<dbReference type="EC" id="2.7.13.3" evidence="3"/>
<dbReference type="Proteomes" id="UP000266016">
    <property type="component" value="Unassembled WGS sequence"/>
</dbReference>
<evidence type="ECO:0000256" key="2">
    <source>
        <dbReference type="ARBA" id="ARBA00004651"/>
    </source>
</evidence>
<protein>
    <recommendedName>
        <fullName evidence="3">histidine kinase</fullName>
        <ecNumber evidence="3">2.7.13.3</ecNumber>
    </recommendedName>
</protein>
<dbReference type="CDD" id="cd06225">
    <property type="entry name" value="HAMP"/>
    <property type="match status" value="1"/>
</dbReference>
<evidence type="ECO:0000256" key="13">
    <source>
        <dbReference type="ARBA" id="ARBA00023136"/>
    </source>
</evidence>
<dbReference type="GO" id="GO:0005524">
    <property type="term" value="F:ATP binding"/>
    <property type="evidence" value="ECO:0007669"/>
    <property type="project" value="UniProtKB-KW"/>
</dbReference>
<evidence type="ECO:0000256" key="1">
    <source>
        <dbReference type="ARBA" id="ARBA00000085"/>
    </source>
</evidence>
<gene>
    <name evidence="17" type="ORF">D1953_14210</name>
</gene>
<feature type="domain" description="HAMP" evidence="16">
    <location>
        <begin position="187"/>
        <end position="239"/>
    </location>
</feature>
<dbReference type="InterPro" id="IPR036890">
    <property type="entry name" value="HATPase_C_sf"/>
</dbReference>
<comment type="catalytic activity">
    <reaction evidence="1">
        <text>ATP + protein L-histidine = ADP + protein N-phospho-L-histidine.</text>
        <dbReference type="EC" id="2.7.13.3"/>
    </reaction>
</comment>
<dbReference type="Gene3D" id="3.30.450.20">
    <property type="entry name" value="PAS domain"/>
    <property type="match status" value="1"/>
</dbReference>
<dbReference type="Gene3D" id="1.10.287.130">
    <property type="match status" value="1"/>
</dbReference>
<dbReference type="PANTHER" id="PTHR42878:SF7">
    <property type="entry name" value="SENSOR HISTIDINE KINASE GLRK"/>
    <property type="match status" value="1"/>
</dbReference>
<comment type="caution">
    <text evidence="17">The sequence shown here is derived from an EMBL/GenBank/DDBJ whole genome shotgun (WGS) entry which is preliminary data.</text>
</comment>
<dbReference type="SMART" id="SM00304">
    <property type="entry name" value="HAMP"/>
    <property type="match status" value="1"/>
</dbReference>
<evidence type="ECO:0000256" key="3">
    <source>
        <dbReference type="ARBA" id="ARBA00012438"/>
    </source>
</evidence>
<evidence type="ECO:0000256" key="5">
    <source>
        <dbReference type="ARBA" id="ARBA00022553"/>
    </source>
</evidence>
<keyword evidence="7 14" id="KW-0812">Transmembrane</keyword>
<dbReference type="CDD" id="cd00082">
    <property type="entry name" value="HisKA"/>
    <property type="match status" value="1"/>
</dbReference>
<evidence type="ECO:0000256" key="10">
    <source>
        <dbReference type="ARBA" id="ARBA00022840"/>
    </source>
</evidence>
<keyword evidence="13 14" id="KW-0472">Membrane</keyword>
<keyword evidence="12" id="KW-0902">Two-component regulatory system</keyword>
<evidence type="ECO:0000256" key="8">
    <source>
        <dbReference type="ARBA" id="ARBA00022741"/>
    </source>
</evidence>
<sequence length="460" mass="51030">MKSGITTRLVWSYLLLIILTVLMFELFILTALRFYYVNGVKDTLLDQGTMFTSFYEQTINKETFLTEAPILLQRYNLFVDAQVQIIDPKGEVVADTHKSDNKNLKTSEDVISALNGIPGSSYSVSNGEKLMSVTQPIKLDNNILGAIRLTTSMEQINSTFKQGMVLLLSIGCFVIVLATCISYFLANTITKPLKMITVAAEQMASGRFSVRISKKNNDELGKLADTLNYMAEEVESHERLKNEFIASVSHELRTPLTSVKGWAITLHSMADDPFFQEGLDIISNESDRLSFLLGDLLDLSNLSAGNVKYSFETVSLNDLLHQVVNQLRPRAERQGVHLKEKYEETLETKADINRLKQVFINIIDNALKFTPINGEILVLLKANESCAQIQVSDTGAGIPMEELQLVKGKFFKGKTKASGTGLGLSICQEIINAHDGTLNLMSEVGQGTTAEIKLPLIKNT</sequence>
<evidence type="ECO:0000256" key="9">
    <source>
        <dbReference type="ARBA" id="ARBA00022777"/>
    </source>
</evidence>
<dbReference type="InterPro" id="IPR003594">
    <property type="entry name" value="HATPase_dom"/>
</dbReference>
<dbReference type="InterPro" id="IPR050351">
    <property type="entry name" value="BphY/WalK/GraS-like"/>
</dbReference>
<dbReference type="SUPFAM" id="SSF47384">
    <property type="entry name" value="Homodimeric domain of signal transducing histidine kinase"/>
    <property type="match status" value="1"/>
</dbReference>
<dbReference type="Gene3D" id="1.10.8.500">
    <property type="entry name" value="HAMP domain in histidine kinase"/>
    <property type="match status" value="1"/>
</dbReference>
<dbReference type="InterPro" id="IPR029151">
    <property type="entry name" value="Sensor-like_sf"/>
</dbReference>
<dbReference type="InterPro" id="IPR036097">
    <property type="entry name" value="HisK_dim/P_sf"/>
</dbReference>
<dbReference type="PRINTS" id="PR00344">
    <property type="entry name" value="BCTRLSENSOR"/>
</dbReference>
<evidence type="ECO:0000256" key="7">
    <source>
        <dbReference type="ARBA" id="ARBA00022692"/>
    </source>
</evidence>
<dbReference type="PANTHER" id="PTHR42878">
    <property type="entry name" value="TWO-COMPONENT HISTIDINE KINASE"/>
    <property type="match status" value="1"/>
</dbReference>
<keyword evidence="6" id="KW-0808">Transferase</keyword>
<dbReference type="RefSeq" id="WP_119117850.1">
    <property type="nucleotide sequence ID" value="NZ_QWVS01000026.1"/>
</dbReference>
<feature type="domain" description="Histidine kinase" evidence="15">
    <location>
        <begin position="247"/>
        <end position="458"/>
    </location>
</feature>
<keyword evidence="9 17" id="KW-0418">Kinase</keyword>
<dbReference type="SUPFAM" id="SSF55874">
    <property type="entry name" value="ATPase domain of HSP90 chaperone/DNA topoisomerase II/histidine kinase"/>
    <property type="match status" value="1"/>
</dbReference>
<dbReference type="GO" id="GO:0005886">
    <property type="term" value="C:plasma membrane"/>
    <property type="evidence" value="ECO:0007669"/>
    <property type="project" value="UniProtKB-SubCell"/>
</dbReference>
<evidence type="ECO:0000259" key="16">
    <source>
        <dbReference type="PROSITE" id="PS50885"/>
    </source>
</evidence>
<accession>A0A398B8W6</accession>
<feature type="transmembrane region" description="Helical" evidence="14">
    <location>
        <begin position="163"/>
        <end position="186"/>
    </location>
</feature>
<dbReference type="GO" id="GO:0007234">
    <property type="term" value="P:osmosensory signaling via phosphorelay pathway"/>
    <property type="evidence" value="ECO:0007669"/>
    <property type="project" value="TreeGrafter"/>
</dbReference>
<dbReference type="InterPro" id="IPR003661">
    <property type="entry name" value="HisK_dim/P_dom"/>
</dbReference>
<organism evidence="17 18">
    <name type="scientific">Peribacillus asahii</name>
    <dbReference type="NCBI Taxonomy" id="228899"/>
    <lineage>
        <taxon>Bacteria</taxon>
        <taxon>Bacillati</taxon>
        <taxon>Bacillota</taxon>
        <taxon>Bacilli</taxon>
        <taxon>Bacillales</taxon>
        <taxon>Bacillaceae</taxon>
        <taxon>Peribacillus</taxon>
    </lineage>
</organism>
<dbReference type="InterPro" id="IPR004358">
    <property type="entry name" value="Sig_transdc_His_kin-like_C"/>
</dbReference>
<dbReference type="SMART" id="SM00387">
    <property type="entry name" value="HATPase_c"/>
    <property type="match status" value="1"/>
</dbReference>